<keyword evidence="6 12" id="KW-0479">Metal-binding</keyword>
<keyword evidence="11 12" id="KW-0539">Nucleus</keyword>
<comment type="subcellular location">
    <subcellularLocation>
        <location evidence="2">Cell membrane</location>
        <topology evidence="2">Peripheral membrane protein</topology>
        <orientation evidence="2">Cytoplasmic side</orientation>
    </subcellularLocation>
    <subcellularLocation>
        <location evidence="12">Cytoplasm</location>
    </subcellularLocation>
    <subcellularLocation>
        <location evidence="12">Nucleus</location>
    </subcellularLocation>
</comment>
<accession>A0A8B8QA16</accession>
<feature type="binding site" evidence="12">
    <location>
        <position position="106"/>
    </location>
    <ligand>
        <name>Ni(2+)</name>
        <dbReference type="ChEBI" id="CHEBI:49786"/>
        <note>for nickel-dependent acireductone dioxygenase activity</note>
    </ligand>
</feature>
<keyword evidence="5 12" id="KW-0028">Amino-acid biosynthesis</keyword>
<dbReference type="GO" id="GO:0019509">
    <property type="term" value="P:L-methionine salvage from methylthioadenosine"/>
    <property type="evidence" value="ECO:0007669"/>
    <property type="project" value="UniProtKB-UniRule"/>
</dbReference>
<evidence type="ECO:0000256" key="9">
    <source>
        <dbReference type="ARBA" id="ARBA00023004"/>
    </source>
</evidence>
<keyword evidence="10 12" id="KW-0486">Methionine biosynthesis</keyword>
<gene>
    <name evidence="14" type="primary">LOC115750271</name>
</gene>
<dbReference type="UniPathway" id="UPA00904">
    <property type="reaction ID" value="UER00878"/>
</dbReference>
<dbReference type="Proteomes" id="UP000827889">
    <property type="component" value="Chromosome 1"/>
</dbReference>
<evidence type="ECO:0000256" key="11">
    <source>
        <dbReference type="ARBA" id="ARBA00023242"/>
    </source>
</evidence>
<feature type="binding site" evidence="12">
    <location>
        <position position="102"/>
    </location>
    <ligand>
        <name>Ni(2+)</name>
        <dbReference type="ChEBI" id="CHEBI:49786"/>
        <note>for nickel-dependent acireductone dioxygenase activity</note>
    </ligand>
</feature>
<dbReference type="GeneID" id="115750271"/>
<dbReference type="OrthoDB" id="1867259at2759"/>
<dbReference type="GO" id="GO:0005506">
    <property type="term" value="F:iron ion binding"/>
    <property type="evidence" value="ECO:0007669"/>
    <property type="project" value="UniProtKB-UniRule"/>
</dbReference>
<feature type="binding site" evidence="12">
    <location>
        <position position="106"/>
    </location>
    <ligand>
        <name>Fe(2+)</name>
        <dbReference type="ChEBI" id="CHEBI:29033"/>
        <note>for iron-dependent acireductone dioxygenase activity</note>
    </ligand>
</feature>
<dbReference type="Gene3D" id="2.60.120.10">
    <property type="entry name" value="Jelly Rolls"/>
    <property type="match status" value="1"/>
</dbReference>
<feature type="binding site" evidence="12">
    <location>
        <position position="100"/>
    </location>
    <ligand>
        <name>Fe(2+)</name>
        <dbReference type="ChEBI" id="CHEBI:29033"/>
        <note>for iron-dependent acireductone dioxygenase activity</note>
    </ligand>
</feature>
<evidence type="ECO:0000256" key="6">
    <source>
        <dbReference type="ARBA" id="ARBA00022723"/>
    </source>
</evidence>
<dbReference type="PANTHER" id="PTHR23418">
    <property type="entry name" value="ACIREDUCTONE DIOXYGENASE"/>
    <property type="match status" value="1"/>
</dbReference>
<dbReference type="CDD" id="cd02232">
    <property type="entry name" value="cupin_ARD"/>
    <property type="match status" value="1"/>
</dbReference>
<dbReference type="HAMAP" id="MF_03154">
    <property type="entry name" value="Salvage_MtnD_euk"/>
    <property type="match status" value="1"/>
</dbReference>
<comment type="cofactor">
    <cofactor evidence="12">
        <name>Fe(2+)</name>
        <dbReference type="ChEBI" id="CHEBI:29033"/>
    </cofactor>
    <cofactor evidence="12">
        <name>Ni(2+)</name>
        <dbReference type="ChEBI" id="CHEBI:49786"/>
    </cofactor>
    <text evidence="12">Binds either 1 Fe or Ni cation per monomer. Iron-binding promotes an acireductone dioxygenase reaction producing 2-keto-4-methylthiobutyrate, while nickel-binding promotes an acireductone dioxygenase reaction producing 3-(methylsulfanyl)propanoate.</text>
</comment>
<dbReference type="InterPro" id="IPR004313">
    <property type="entry name" value="ARD"/>
</dbReference>
<dbReference type="GO" id="GO:0016151">
    <property type="term" value="F:nickel cation binding"/>
    <property type="evidence" value="ECO:0007669"/>
    <property type="project" value="UniProtKB-UniRule"/>
</dbReference>
<evidence type="ECO:0000256" key="7">
    <source>
        <dbReference type="ARBA" id="ARBA00022964"/>
    </source>
</evidence>
<keyword evidence="3 12" id="KW-0963">Cytoplasm</keyword>
<dbReference type="EC" id="1.13.11.54" evidence="12"/>
<dbReference type="RefSeq" id="XP_030543368.1">
    <property type="nucleotide sequence ID" value="XM_030687508.2"/>
</dbReference>
<evidence type="ECO:0000256" key="12">
    <source>
        <dbReference type="HAMAP-Rule" id="MF_03154"/>
    </source>
</evidence>
<evidence type="ECO:0000256" key="2">
    <source>
        <dbReference type="ARBA" id="ARBA00004413"/>
    </source>
</evidence>
<dbReference type="SUPFAM" id="SSF51182">
    <property type="entry name" value="RmlC-like cupins"/>
    <property type="match status" value="1"/>
</dbReference>
<dbReference type="GO" id="GO:0005634">
    <property type="term" value="C:nucleus"/>
    <property type="evidence" value="ECO:0007669"/>
    <property type="project" value="UniProtKB-SubCell"/>
</dbReference>
<dbReference type="PANTHER" id="PTHR23418:SF0">
    <property type="entry name" value="ACIREDUCTONE DIOXYGENASE"/>
    <property type="match status" value="1"/>
</dbReference>
<dbReference type="KEGG" id="rarg:115750271"/>
<dbReference type="GO" id="GO:0005886">
    <property type="term" value="C:plasma membrane"/>
    <property type="evidence" value="ECO:0007669"/>
    <property type="project" value="UniProtKB-SubCell"/>
</dbReference>
<evidence type="ECO:0000256" key="5">
    <source>
        <dbReference type="ARBA" id="ARBA00022605"/>
    </source>
</evidence>
<dbReference type="EC" id="1.13.11.53" evidence="12"/>
<reference evidence="13" key="1">
    <citation type="submission" date="2025-05" db="UniProtKB">
        <authorList>
            <consortium name="RefSeq"/>
        </authorList>
    </citation>
    <scope>NUCLEOTIDE SEQUENCE [LARGE SCALE GENOMIC DNA]</scope>
</reference>
<comment type="catalytic activity">
    <reaction evidence="1 12">
        <text>1,2-dihydroxy-5-(methylsulfanyl)pent-1-en-3-one + O2 = 4-methylsulfanyl-2-oxobutanoate + formate + 2 H(+)</text>
        <dbReference type="Rhea" id="RHEA:24504"/>
        <dbReference type="ChEBI" id="CHEBI:15378"/>
        <dbReference type="ChEBI" id="CHEBI:15379"/>
        <dbReference type="ChEBI" id="CHEBI:15740"/>
        <dbReference type="ChEBI" id="CHEBI:16723"/>
        <dbReference type="ChEBI" id="CHEBI:49252"/>
        <dbReference type="EC" id="1.13.11.54"/>
    </reaction>
</comment>
<proteinExistence type="inferred from homology"/>
<evidence type="ECO:0000256" key="10">
    <source>
        <dbReference type="ARBA" id="ARBA00023167"/>
    </source>
</evidence>
<feature type="binding site" evidence="12">
    <location>
        <position position="145"/>
    </location>
    <ligand>
        <name>Fe(2+)</name>
        <dbReference type="ChEBI" id="CHEBI:29033"/>
        <note>for iron-dependent acireductone dioxygenase activity</note>
    </ligand>
</feature>
<keyword evidence="9 12" id="KW-0408">Iron</keyword>
<dbReference type="GO" id="GO:0010308">
    <property type="term" value="F:acireductone dioxygenase (Ni2+-requiring) activity"/>
    <property type="evidence" value="ECO:0007669"/>
    <property type="project" value="UniProtKB-UniRule"/>
</dbReference>
<keyword evidence="4 12" id="KW-0533">Nickel</keyword>
<dbReference type="InterPro" id="IPR027496">
    <property type="entry name" value="ARD_euk"/>
</dbReference>
<dbReference type="FunFam" id="2.60.120.10:FF:000031">
    <property type="entry name" value="1,2-dihydroxy-3-keto-5-methylthiopentene dioxygenase"/>
    <property type="match status" value="1"/>
</dbReference>
<feature type="binding site" evidence="12">
    <location>
        <position position="100"/>
    </location>
    <ligand>
        <name>Ni(2+)</name>
        <dbReference type="ChEBI" id="CHEBI:49786"/>
        <note>for nickel-dependent acireductone dioxygenase activity</note>
    </ligand>
</feature>
<keyword evidence="8 12" id="KW-0560">Oxidoreductase</keyword>
<keyword evidence="7 12" id="KW-0223">Dioxygenase</keyword>
<comment type="function">
    <text evidence="12">Catalyzes 2 different reactions between oxygen and the acireductone 1,2-dihydroxy-3-keto-5-methylthiopentene (DHK-MTPene) depending upon the metal bound in the active site. Fe-containing acireductone dioxygenase (Fe-ARD) produces formate and 2-keto-4-methylthiobutyrate (KMTB), the alpha-ketoacid precursor of methionine in the methionine recycle pathway. Ni-containing acireductone dioxygenase (Ni-ARD) produces methylthiopropionate, carbon monoxide and formate, and does not lie on the methionine recycle pathway.</text>
</comment>
<sequence length="201" mass="23606">MAPQEIKDPREEVIQAWYIDGSDEDQRLPHHRQPKEFVSLDQLAELGVLSWRLDADNHETDEELKKIREERGYSYMDICEVCPEKLPNYEEMIKNFFKEHLHSDEEIRYCLAGSGYFDLRDQDDVWIRVWVKQGGMIVFPAGIYHRFTLDSDNYIKAMRLFVGSPIWTPYYRPHDHLQARKAYLEALGRKGAAGRARDAAA</sequence>
<name>A0A8B8QA16_9MYRT</name>
<reference evidence="14" key="2">
    <citation type="submission" date="2025-08" db="UniProtKB">
        <authorList>
            <consortium name="RefSeq"/>
        </authorList>
    </citation>
    <scope>IDENTIFICATION</scope>
    <source>
        <tissue evidence="14">Leaf</tissue>
    </source>
</reference>
<evidence type="ECO:0000256" key="1">
    <source>
        <dbReference type="ARBA" id="ARBA00000428"/>
    </source>
</evidence>
<comment type="similarity">
    <text evidence="12">Belongs to the acireductone dioxygenase (ARD) family.</text>
</comment>
<feature type="binding site" evidence="12">
    <location>
        <position position="102"/>
    </location>
    <ligand>
        <name>Fe(2+)</name>
        <dbReference type="ChEBI" id="CHEBI:29033"/>
        <note>for iron-dependent acireductone dioxygenase activity</note>
    </ligand>
</feature>
<evidence type="ECO:0000313" key="14">
    <source>
        <dbReference type="RefSeq" id="XP_030543368.1"/>
    </source>
</evidence>
<evidence type="ECO:0000256" key="8">
    <source>
        <dbReference type="ARBA" id="ARBA00023002"/>
    </source>
</evidence>
<dbReference type="GO" id="GO:0010309">
    <property type="term" value="F:acireductone dioxygenase [iron(II)-requiring] activity"/>
    <property type="evidence" value="ECO:0007669"/>
    <property type="project" value="UniProtKB-UniRule"/>
</dbReference>
<dbReference type="Pfam" id="PF03079">
    <property type="entry name" value="ARD"/>
    <property type="match status" value="1"/>
</dbReference>
<organism evidence="13 14">
    <name type="scientific">Rhodamnia argentea</name>
    <dbReference type="NCBI Taxonomy" id="178133"/>
    <lineage>
        <taxon>Eukaryota</taxon>
        <taxon>Viridiplantae</taxon>
        <taxon>Streptophyta</taxon>
        <taxon>Embryophyta</taxon>
        <taxon>Tracheophyta</taxon>
        <taxon>Spermatophyta</taxon>
        <taxon>Magnoliopsida</taxon>
        <taxon>eudicotyledons</taxon>
        <taxon>Gunneridae</taxon>
        <taxon>Pentapetalae</taxon>
        <taxon>rosids</taxon>
        <taxon>malvids</taxon>
        <taxon>Myrtales</taxon>
        <taxon>Myrtaceae</taxon>
        <taxon>Myrtoideae</taxon>
        <taxon>Myrteae</taxon>
        <taxon>Australasian group</taxon>
        <taxon>Rhodamnia</taxon>
    </lineage>
</organism>
<evidence type="ECO:0000256" key="4">
    <source>
        <dbReference type="ARBA" id="ARBA00022596"/>
    </source>
</evidence>
<evidence type="ECO:0000313" key="13">
    <source>
        <dbReference type="Proteomes" id="UP000827889"/>
    </source>
</evidence>
<evidence type="ECO:0000256" key="3">
    <source>
        <dbReference type="ARBA" id="ARBA00022490"/>
    </source>
</evidence>
<dbReference type="InterPro" id="IPR014710">
    <property type="entry name" value="RmlC-like_jellyroll"/>
</dbReference>
<dbReference type="InterPro" id="IPR011051">
    <property type="entry name" value="RmlC_Cupin_sf"/>
</dbReference>
<feature type="binding site" evidence="12">
    <location>
        <position position="145"/>
    </location>
    <ligand>
        <name>Ni(2+)</name>
        <dbReference type="ChEBI" id="CHEBI:49786"/>
        <note>for nickel-dependent acireductone dioxygenase activity</note>
    </ligand>
</feature>
<comment type="pathway">
    <text evidence="12">Amino-acid biosynthesis; L-methionine biosynthesis via salvage pathway; L-methionine from S-methyl-5-thio-alpha-D-ribose 1-phosphate: step 5/6.</text>
</comment>
<protein>
    <recommendedName>
        <fullName evidence="12">Acireductone dioxygenase</fullName>
    </recommendedName>
    <alternativeName>
        <fullName evidence="12">Acireductone dioxygenase (Fe(2+)-requiring)</fullName>
        <shortName evidence="12">ARD'</shortName>
        <shortName evidence="12">Fe-ARD</shortName>
        <ecNumber evidence="12">1.13.11.54</ecNumber>
    </alternativeName>
    <alternativeName>
        <fullName evidence="12">Acireductone dioxygenase (Ni(2+)-requiring)</fullName>
        <shortName evidence="12">ARD</shortName>
        <shortName evidence="12">Ni-ARD</shortName>
        <ecNumber evidence="12">1.13.11.53</ecNumber>
    </alternativeName>
</protein>
<keyword evidence="13" id="KW-1185">Reference proteome</keyword>
<comment type="catalytic activity">
    <reaction evidence="12">
        <text>1,2-dihydroxy-5-(methylsulfanyl)pent-1-en-3-one + O2 = 3-(methylsulfanyl)propanoate + CO + formate + 2 H(+)</text>
        <dbReference type="Rhea" id="RHEA:14161"/>
        <dbReference type="ChEBI" id="CHEBI:15378"/>
        <dbReference type="ChEBI" id="CHEBI:15379"/>
        <dbReference type="ChEBI" id="CHEBI:15740"/>
        <dbReference type="ChEBI" id="CHEBI:17245"/>
        <dbReference type="ChEBI" id="CHEBI:49016"/>
        <dbReference type="ChEBI" id="CHEBI:49252"/>
        <dbReference type="EC" id="1.13.11.53"/>
    </reaction>
</comment>
<dbReference type="GO" id="GO:0005737">
    <property type="term" value="C:cytoplasm"/>
    <property type="evidence" value="ECO:0007669"/>
    <property type="project" value="UniProtKB-SubCell"/>
</dbReference>
<dbReference type="AlphaFoldDB" id="A0A8B8QA16"/>